<feature type="transmembrane region" description="Helical" evidence="12">
    <location>
        <begin position="328"/>
        <end position="346"/>
    </location>
</feature>
<dbReference type="Proteomes" id="UP000608522">
    <property type="component" value="Unassembled WGS sequence"/>
</dbReference>
<feature type="transmembrane region" description="Helical" evidence="12">
    <location>
        <begin position="207"/>
        <end position="228"/>
    </location>
</feature>
<dbReference type="SMART" id="SM00382">
    <property type="entry name" value="AAA"/>
    <property type="match status" value="1"/>
</dbReference>
<evidence type="ECO:0000256" key="5">
    <source>
        <dbReference type="ARBA" id="ARBA00022692"/>
    </source>
</evidence>
<evidence type="ECO:0000313" key="15">
    <source>
        <dbReference type="Proteomes" id="UP000608522"/>
    </source>
</evidence>
<feature type="transmembrane region" description="Helical" evidence="12">
    <location>
        <begin position="527"/>
        <end position="547"/>
    </location>
</feature>
<feature type="transmembrane region" description="Helical" evidence="12">
    <location>
        <begin position="553"/>
        <end position="571"/>
    </location>
</feature>
<feature type="transmembrane region" description="Helical" evidence="12">
    <location>
        <begin position="57"/>
        <end position="76"/>
    </location>
</feature>
<protein>
    <submittedName>
        <fullName evidence="14">Branched-chain amino acid ABC transporter permease/ATP-binding protein</fullName>
    </submittedName>
</protein>
<evidence type="ECO:0000256" key="7">
    <source>
        <dbReference type="ARBA" id="ARBA00022840"/>
    </source>
</evidence>
<dbReference type="CDD" id="cd06581">
    <property type="entry name" value="TM_PBP1_LivM_like"/>
    <property type="match status" value="1"/>
</dbReference>
<dbReference type="InterPro" id="IPR003593">
    <property type="entry name" value="AAA+_ATPase"/>
</dbReference>
<feature type="transmembrane region" description="Helical" evidence="12">
    <location>
        <begin position="578"/>
        <end position="597"/>
    </location>
</feature>
<keyword evidence="3" id="KW-0813">Transport</keyword>
<evidence type="ECO:0000256" key="2">
    <source>
        <dbReference type="ARBA" id="ARBA00005417"/>
    </source>
</evidence>
<dbReference type="CDD" id="cd03224">
    <property type="entry name" value="ABC_TM1139_LivF_branched"/>
    <property type="match status" value="1"/>
</dbReference>
<dbReference type="PANTHER" id="PTHR43820:SF4">
    <property type="entry name" value="HIGH-AFFINITY BRANCHED-CHAIN AMINO ACID TRANSPORT ATP-BINDING PROTEIN LIVF"/>
    <property type="match status" value="1"/>
</dbReference>
<sequence>MGDLLVFVLSGLVSGALYALLATGLVLSYSASGLFNFAHGATAYLCALTFYELHSGLGWPAVPAALLVVCVLAPGLGWGLDRLMFRRLARVGETAQIVATIGLLVALPAAGLWAVDLLADAGAPVRPAENQFGLPGVGPSPSRSWQLTEGVGIDSDQLITWVVTALVAVALWVLLRHTRLGLHLRAAVDNRSLTELRGISADRLSSAAWMIASGLAGLAGVLATPLLGLSAHDFTLFLFVSATAAVIGRFASVPLAFAGGLGLGVLQNLVAGYASFAESVTGFRTAVPFLILFGGLLVLTRTARTAGVAAVDAPPVDHLAGASWGRRWGVWAAGAAALCVALYTVTTPFWSGLLAQGLAIALVFMSFTVVTGLGAMVSLAQGTFVTGAALVAGLLMSRGWPFVAALAVGTCAAALLGALVALPALRLGGRSLALATLALAFLADQVLFQLRWLRNGDAGWPVPRPVIGPVDLSDDRALGVALVVLVALVAAALTALRNSPSGRAMLAVRSAPAAAVASGVSVLRTKLLLFTLSAGLAGFGGVLYASYNTRITATDFTAMTGLVWLAVVVAAGVRRPQYAVVAGLVFAVAPRVLADYVTESAHLPVILFGLAGLALANDPDGYCAAVPVRLALKRAAASRGCAPDPSGAPPPDPRGSNAGEAGISLELRGVTAGYDGGLVLHGVDLAVRAGEILAVLGPNGAGKSTTCKVAAGLLPVTGGEVRIHGRDATGDGPVRRSRAGVLLAPEGRGIFPALTIEENLALYLKDADARAAVYARFPRLAERRGIPAGALSGGEQQMLALAPLLQRPPAVLIADEPSLGLAPRVAEEVYALLTELRDAGTALLLVEEKAAGILGIADTVAYLSQGRVSWCGPRAEVEADRLTEAYLGMGT</sequence>
<keyword evidence="6" id="KW-0547">Nucleotide-binding</keyword>
<dbReference type="InterPro" id="IPR043428">
    <property type="entry name" value="LivM-like"/>
</dbReference>
<evidence type="ECO:0000256" key="12">
    <source>
        <dbReference type="SAM" id="Phobius"/>
    </source>
</evidence>
<dbReference type="InterPro" id="IPR003439">
    <property type="entry name" value="ABC_transporter-like_ATP-bd"/>
</dbReference>
<accession>A0ABQ3T8D6</accession>
<evidence type="ECO:0000313" key="14">
    <source>
        <dbReference type="EMBL" id="GHI76671.1"/>
    </source>
</evidence>
<feature type="transmembrane region" description="Helical" evidence="12">
    <location>
        <begin position="97"/>
        <end position="115"/>
    </location>
</feature>
<evidence type="ECO:0000256" key="3">
    <source>
        <dbReference type="ARBA" id="ARBA00022448"/>
    </source>
</evidence>
<feature type="transmembrane region" description="Helical" evidence="12">
    <location>
        <begin position="432"/>
        <end position="453"/>
    </location>
</feature>
<evidence type="ECO:0000256" key="4">
    <source>
        <dbReference type="ARBA" id="ARBA00022475"/>
    </source>
</evidence>
<proteinExistence type="inferred from homology"/>
<name>A0ABQ3T8D6_9ACTN</name>
<feature type="transmembrane region" description="Helical" evidence="12">
    <location>
        <begin position="158"/>
        <end position="175"/>
    </location>
</feature>
<feature type="transmembrane region" description="Helical" evidence="12">
    <location>
        <begin position="477"/>
        <end position="496"/>
    </location>
</feature>
<dbReference type="PANTHER" id="PTHR43820">
    <property type="entry name" value="HIGH-AFFINITY BRANCHED-CHAIN AMINO ACID TRANSPORT ATP-BINDING PROTEIN LIVF"/>
    <property type="match status" value="1"/>
</dbReference>
<comment type="caution">
    <text evidence="14">The sequence shown here is derived from an EMBL/GenBank/DDBJ whole genome shotgun (WGS) entry which is preliminary data.</text>
</comment>
<keyword evidence="4" id="KW-1003">Cell membrane</keyword>
<evidence type="ECO:0000256" key="6">
    <source>
        <dbReference type="ARBA" id="ARBA00022741"/>
    </source>
</evidence>
<reference evidence="15" key="1">
    <citation type="submission" date="2023-07" db="EMBL/GenBank/DDBJ databases">
        <title>Whole genome shotgun sequence of Streptomyces spororaveus NBRC 15456.</title>
        <authorList>
            <person name="Komaki H."/>
            <person name="Tamura T."/>
        </authorList>
    </citation>
    <scope>NUCLEOTIDE SEQUENCE [LARGE SCALE GENOMIC DNA]</scope>
    <source>
        <strain evidence="15">NBRC 15456</strain>
    </source>
</reference>
<keyword evidence="5 12" id="KW-0812">Transmembrane</keyword>
<keyword evidence="9 12" id="KW-1133">Transmembrane helix</keyword>
<dbReference type="Gene3D" id="3.40.50.300">
    <property type="entry name" value="P-loop containing nucleotide triphosphate hydrolases"/>
    <property type="match status" value="1"/>
</dbReference>
<dbReference type="InterPro" id="IPR027417">
    <property type="entry name" value="P-loop_NTPase"/>
</dbReference>
<feature type="domain" description="ABC transporter" evidence="13">
    <location>
        <begin position="665"/>
        <end position="890"/>
    </location>
</feature>
<dbReference type="InterPro" id="IPR052156">
    <property type="entry name" value="BCAA_Transport_ATP-bd_LivF"/>
</dbReference>
<evidence type="ECO:0000256" key="11">
    <source>
        <dbReference type="SAM" id="MobiDB-lite"/>
    </source>
</evidence>
<keyword evidence="10 12" id="KW-0472">Membrane</keyword>
<evidence type="ECO:0000256" key="10">
    <source>
        <dbReference type="ARBA" id="ARBA00023136"/>
    </source>
</evidence>
<organism evidence="14 15">
    <name type="scientific">Streptomyces spororaveus</name>
    <dbReference type="NCBI Taxonomy" id="284039"/>
    <lineage>
        <taxon>Bacteria</taxon>
        <taxon>Bacillati</taxon>
        <taxon>Actinomycetota</taxon>
        <taxon>Actinomycetes</taxon>
        <taxon>Kitasatosporales</taxon>
        <taxon>Streptomycetaceae</taxon>
        <taxon>Streptomyces</taxon>
    </lineage>
</organism>
<gene>
    <name evidence="14" type="ORF">Sspor_22320</name>
</gene>
<keyword evidence="8" id="KW-0029">Amino-acid transport</keyword>
<feature type="region of interest" description="Disordered" evidence="11">
    <location>
        <begin position="640"/>
        <end position="660"/>
    </location>
</feature>
<evidence type="ECO:0000256" key="1">
    <source>
        <dbReference type="ARBA" id="ARBA00004651"/>
    </source>
</evidence>
<dbReference type="InterPro" id="IPR001851">
    <property type="entry name" value="ABC_transp_permease"/>
</dbReference>
<comment type="subcellular location">
    <subcellularLocation>
        <location evidence="1">Cell membrane</location>
        <topology evidence="1">Multi-pass membrane protein</topology>
    </subcellularLocation>
</comment>
<feature type="transmembrane region" description="Helical" evidence="12">
    <location>
        <begin position="402"/>
        <end position="425"/>
    </location>
</feature>
<evidence type="ECO:0000256" key="9">
    <source>
        <dbReference type="ARBA" id="ARBA00022989"/>
    </source>
</evidence>
<feature type="transmembrane region" description="Helical" evidence="12">
    <location>
        <begin position="6"/>
        <end position="27"/>
    </location>
</feature>
<keyword evidence="15" id="KW-1185">Reference proteome</keyword>
<comment type="similarity">
    <text evidence="2">Belongs to the ABC transporter superfamily.</text>
</comment>
<dbReference type="Pfam" id="PF02653">
    <property type="entry name" value="BPD_transp_2"/>
    <property type="match status" value="2"/>
</dbReference>
<dbReference type="SUPFAM" id="SSF52540">
    <property type="entry name" value="P-loop containing nucleoside triphosphate hydrolases"/>
    <property type="match status" value="1"/>
</dbReference>
<evidence type="ECO:0000259" key="13">
    <source>
        <dbReference type="PROSITE" id="PS50893"/>
    </source>
</evidence>
<evidence type="ECO:0000256" key="8">
    <source>
        <dbReference type="ARBA" id="ARBA00022970"/>
    </source>
</evidence>
<dbReference type="PROSITE" id="PS50893">
    <property type="entry name" value="ABC_TRANSPORTER_2"/>
    <property type="match status" value="1"/>
</dbReference>
<feature type="transmembrane region" description="Helical" evidence="12">
    <location>
        <begin position="352"/>
        <end position="370"/>
    </location>
</feature>
<dbReference type="Pfam" id="PF00005">
    <property type="entry name" value="ABC_tran"/>
    <property type="match status" value="1"/>
</dbReference>
<dbReference type="CDD" id="cd06582">
    <property type="entry name" value="TM_PBP1_LivH_like"/>
    <property type="match status" value="1"/>
</dbReference>
<feature type="transmembrane region" description="Helical" evidence="12">
    <location>
        <begin position="282"/>
        <end position="299"/>
    </location>
</feature>
<dbReference type="RefSeq" id="WP_202198813.1">
    <property type="nucleotide sequence ID" value="NZ_BAAATO010000021.1"/>
</dbReference>
<keyword evidence="7" id="KW-0067">ATP-binding</keyword>
<dbReference type="EMBL" id="BNED01000005">
    <property type="protein sequence ID" value="GHI76671.1"/>
    <property type="molecule type" value="Genomic_DNA"/>
</dbReference>